<dbReference type="OrthoDB" id="2080678at2"/>
<accession>A0A1I6LNS8</accession>
<dbReference type="Pfam" id="PF18753">
    <property type="entry name" value="Nmad2"/>
    <property type="match status" value="1"/>
</dbReference>
<gene>
    <name evidence="2" type="ORF">SAMN05421771_1030</name>
</gene>
<dbReference type="STRING" id="474950.SAMN05421771_1030"/>
<proteinExistence type="predicted"/>
<evidence type="ECO:0000313" key="2">
    <source>
        <dbReference type="EMBL" id="SFS05081.1"/>
    </source>
</evidence>
<evidence type="ECO:0000313" key="3">
    <source>
        <dbReference type="Proteomes" id="UP000199024"/>
    </source>
</evidence>
<dbReference type="Proteomes" id="UP000199024">
    <property type="component" value="Unassembled WGS sequence"/>
</dbReference>
<dbReference type="InterPro" id="IPR041180">
    <property type="entry name" value="Nmad2"/>
</dbReference>
<dbReference type="AlphaFoldDB" id="A0A1I6LNS8"/>
<dbReference type="EMBL" id="FOZL01000001">
    <property type="protein sequence ID" value="SFS05081.1"/>
    <property type="molecule type" value="Genomic_DNA"/>
</dbReference>
<dbReference type="RefSeq" id="WP_089837220.1">
    <property type="nucleotide sequence ID" value="NZ_FOZL01000001.1"/>
</dbReference>
<feature type="domain" description="Nucleotide modification associated" evidence="1">
    <location>
        <begin position="2"/>
        <end position="189"/>
    </location>
</feature>
<name>A0A1I6LNS8_9BACT</name>
<sequence length="214" mass="24023">MKTYLYKLSYNDGTAPCAPKPRAGSHPFLTLALCKPAIRRTAVAGDRILGVTSQSLAQSRKYPLHAVIYAAIVSGALDAHVYYAPRSPYRSRPDCIYQLNRDDGSFTHRGHTEVHADPISYGRDLGRAGSCNNGRILVSDNFRYFSPSPVLIPDRFHEVHALIEPLGQGHRVNHPASREREFDALFRYLWKQPTRYTPSVVTTETNPKSRKPTC</sequence>
<keyword evidence="3" id="KW-1185">Reference proteome</keyword>
<reference evidence="2 3" key="1">
    <citation type="submission" date="2016-10" db="EMBL/GenBank/DDBJ databases">
        <authorList>
            <person name="de Groot N.N."/>
        </authorList>
    </citation>
    <scope>NUCLEOTIDE SEQUENCE [LARGE SCALE GENOMIC DNA]</scope>
    <source>
        <strain evidence="2 3">DSM 21001</strain>
    </source>
</reference>
<protein>
    <recommendedName>
        <fullName evidence="1">Nucleotide modification associated domain-containing protein</fullName>
    </recommendedName>
</protein>
<organism evidence="2 3">
    <name type="scientific">Granulicella pectinivorans</name>
    <dbReference type="NCBI Taxonomy" id="474950"/>
    <lineage>
        <taxon>Bacteria</taxon>
        <taxon>Pseudomonadati</taxon>
        <taxon>Acidobacteriota</taxon>
        <taxon>Terriglobia</taxon>
        <taxon>Terriglobales</taxon>
        <taxon>Acidobacteriaceae</taxon>
        <taxon>Granulicella</taxon>
    </lineage>
</organism>
<evidence type="ECO:0000259" key="1">
    <source>
        <dbReference type="Pfam" id="PF18753"/>
    </source>
</evidence>